<organism evidence="1 2">
    <name type="scientific">Oryzias javanicus</name>
    <name type="common">Javanese ricefish</name>
    <name type="synonym">Aplocheilus javanicus</name>
    <dbReference type="NCBI Taxonomy" id="123683"/>
    <lineage>
        <taxon>Eukaryota</taxon>
        <taxon>Metazoa</taxon>
        <taxon>Chordata</taxon>
        <taxon>Craniata</taxon>
        <taxon>Vertebrata</taxon>
        <taxon>Euteleostomi</taxon>
        <taxon>Actinopterygii</taxon>
        <taxon>Neopterygii</taxon>
        <taxon>Teleostei</taxon>
        <taxon>Neoteleostei</taxon>
        <taxon>Acanthomorphata</taxon>
        <taxon>Ovalentaria</taxon>
        <taxon>Atherinomorphae</taxon>
        <taxon>Beloniformes</taxon>
        <taxon>Adrianichthyidae</taxon>
        <taxon>Oryziinae</taxon>
        <taxon>Oryzias</taxon>
    </lineage>
</organism>
<reference evidence="1 2" key="1">
    <citation type="submission" date="2018-11" db="EMBL/GenBank/DDBJ databases">
        <authorList>
            <person name="Lopez-Roques C."/>
            <person name="Donnadieu C."/>
            <person name="Bouchez O."/>
            <person name="Klopp C."/>
            <person name="Cabau C."/>
            <person name="Zahm M."/>
        </authorList>
    </citation>
    <scope>NUCLEOTIDE SEQUENCE [LARGE SCALE GENOMIC DNA]</scope>
    <source>
        <strain evidence="1">RS831</strain>
        <tissue evidence="1">Whole body</tissue>
    </source>
</reference>
<keyword evidence="2" id="KW-1185">Reference proteome</keyword>
<evidence type="ECO:0000313" key="1">
    <source>
        <dbReference type="EMBL" id="RVE63641.1"/>
    </source>
</evidence>
<sequence length="73" mass="8419">MYVDGVSRPFEEVTTQLKENHGQNASLWTQISVKCGSKRTEPDLRQETWSTWKAYQKGMGHHRPGMSQEACHQ</sequence>
<gene>
    <name evidence="1" type="ORF">OJAV_G00138290</name>
</gene>
<accession>A0A3S2PXB6</accession>
<proteinExistence type="predicted"/>
<dbReference type="EMBL" id="CM012450">
    <property type="protein sequence ID" value="RVE63641.1"/>
    <property type="molecule type" value="Genomic_DNA"/>
</dbReference>
<dbReference type="Proteomes" id="UP000283210">
    <property type="component" value="Chromosome 14"/>
</dbReference>
<reference evidence="1 2" key="2">
    <citation type="submission" date="2019-01" db="EMBL/GenBank/DDBJ databases">
        <title>A chromosome length genome reference of the Java medaka (oryzias javanicus).</title>
        <authorList>
            <person name="Herpin A."/>
            <person name="Takehana Y."/>
            <person name="Naruse K."/>
            <person name="Ansai S."/>
            <person name="Kawaguchi M."/>
        </authorList>
    </citation>
    <scope>NUCLEOTIDE SEQUENCE [LARGE SCALE GENOMIC DNA]</scope>
    <source>
        <strain evidence="1">RS831</strain>
        <tissue evidence="1">Whole body</tissue>
    </source>
</reference>
<protein>
    <submittedName>
        <fullName evidence="1">Uncharacterized protein</fullName>
    </submittedName>
</protein>
<evidence type="ECO:0000313" key="2">
    <source>
        <dbReference type="Proteomes" id="UP000283210"/>
    </source>
</evidence>
<dbReference type="AlphaFoldDB" id="A0A3S2PXB6"/>
<name>A0A3S2PXB6_ORYJA</name>